<evidence type="ECO:0000259" key="9">
    <source>
        <dbReference type="PROSITE" id="PS50979"/>
    </source>
</evidence>
<dbReference type="InterPro" id="IPR011764">
    <property type="entry name" value="Biotin_carboxylation_dom"/>
</dbReference>
<dbReference type="InterPro" id="IPR001882">
    <property type="entry name" value="Biotin_BS"/>
</dbReference>
<feature type="domain" description="Lipoyl-binding" evidence="7">
    <location>
        <begin position="598"/>
        <end position="674"/>
    </location>
</feature>
<dbReference type="GO" id="GO:0016874">
    <property type="term" value="F:ligase activity"/>
    <property type="evidence" value="ECO:0007669"/>
    <property type="project" value="UniProtKB-KW"/>
</dbReference>
<evidence type="ECO:0000313" key="11">
    <source>
        <dbReference type="EMBL" id="MBO1322400.1"/>
    </source>
</evidence>
<dbReference type="Gene3D" id="2.40.50.100">
    <property type="match status" value="1"/>
</dbReference>
<dbReference type="InterPro" id="IPR000089">
    <property type="entry name" value="Biotin_lipoyl"/>
</dbReference>
<dbReference type="SUPFAM" id="SSF56059">
    <property type="entry name" value="Glutathione synthetase ATP-binding domain-like"/>
    <property type="match status" value="1"/>
</dbReference>
<dbReference type="Pfam" id="PF00289">
    <property type="entry name" value="Biotin_carb_N"/>
    <property type="match status" value="1"/>
</dbReference>
<dbReference type="InterPro" id="IPR011761">
    <property type="entry name" value="ATP-grasp"/>
</dbReference>
<dbReference type="InterPro" id="IPR034733">
    <property type="entry name" value="AcCoA_carboxyl_beta"/>
</dbReference>
<dbReference type="InterPro" id="IPR016185">
    <property type="entry name" value="PreATP-grasp_dom_sf"/>
</dbReference>
<dbReference type="SUPFAM" id="SSF52440">
    <property type="entry name" value="PreATP-grasp domain"/>
    <property type="match status" value="1"/>
</dbReference>
<reference evidence="11" key="1">
    <citation type="submission" date="2021-03" db="EMBL/GenBank/DDBJ databases">
        <authorList>
            <person name="Wang G."/>
        </authorList>
    </citation>
    <scope>NUCLEOTIDE SEQUENCE</scope>
    <source>
        <strain evidence="11">KCTC 12899</strain>
    </source>
</reference>
<dbReference type="SUPFAM" id="SSF51230">
    <property type="entry name" value="Single hybrid motif"/>
    <property type="match status" value="1"/>
</dbReference>
<dbReference type="EMBL" id="JAFREP010000035">
    <property type="protein sequence ID" value="MBO1322400.1"/>
    <property type="molecule type" value="Genomic_DNA"/>
</dbReference>
<evidence type="ECO:0000256" key="1">
    <source>
        <dbReference type="ARBA" id="ARBA00001953"/>
    </source>
</evidence>
<dbReference type="SUPFAM" id="SSF51246">
    <property type="entry name" value="Rudiment single hybrid motif"/>
    <property type="match status" value="1"/>
</dbReference>
<dbReference type="InterPro" id="IPR050856">
    <property type="entry name" value="Biotin_carboxylase_complex"/>
</dbReference>
<dbReference type="RefSeq" id="WP_207862373.1">
    <property type="nucleotide sequence ID" value="NZ_JAFREP010000035.1"/>
</dbReference>
<dbReference type="Pfam" id="PF02786">
    <property type="entry name" value="CPSase_L_D2"/>
    <property type="match status" value="1"/>
</dbReference>
<name>A0A8J7QNJ9_9BACT</name>
<dbReference type="SMART" id="SM00878">
    <property type="entry name" value="Biotin_carb_C"/>
    <property type="match status" value="1"/>
</dbReference>
<evidence type="ECO:0000259" key="8">
    <source>
        <dbReference type="PROSITE" id="PS50975"/>
    </source>
</evidence>
<evidence type="ECO:0000313" key="12">
    <source>
        <dbReference type="Proteomes" id="UP000664417"/>
    </source>
</evidence>
<dbReference type="InterPro" id="IPR005482">
    <property type="entry name" value="Biotin_COase_C"/>
</dbReference>
<dbReference type="Proteomes" id="UP000664417">
    <property type="component" value="Unassembled WGS sequence"/>
</dbReference>
<evidence type="ECO:0000256" key="2">
    <source>
        <dbReference type="ARBA" id="ARBA00022598"/>
    </source>
</evidence>
<feature type="domain" description="CoA carboxyltransferase C-terminal" evidence="10">
    <location>
        <begin position="1565"/>
        <end position="1844"/>
    </location>
</feature>
<evidence type="ECO:0000259" key="10">
    <source>
        <dbReference type="PROSITE" id="PS50989"/>
    </source>
</evidence>
<evidence type="ECO:0000256" key="3">
    <source>
        <dbReference type="ARBA" id="ARBA00022741"/>
    </source>
</evidence>
<feature type="domain" description="Biotin carboxylation" evidence="9">
    <location>
        <begin position="8"/>
        <end position="474"/>
    </location>
</feature>
<keyword evidence="4 6" id="KW-0067">ATP-binding</keyword>
<dbReference type="PROSITE" id="PS50979">
    <property type="entry name" value="BC"/>
    <property type="match status" value="1"/>
</dbReference>
<comment type="cofactor">
    <cofactor evidence="1">
        <name>biotin</name>
        <dbReference type="ChEBI" id="CHEBI:57586"/>
    </cofactor>
</comment>
<keyword evidence="2" id="KW-0436">Ligase</keyword>
<dbReference type="InterPro" id="IPR011054">
    <property type="entry name" value="Rudment_hybrid_motif"/>
</dbReference>
<dbReference type="FunFam" id="3.30.1490.20:FF:000003">
    <property type="entry name" value="acetyl-CoA carboxylase isoform X1"/>
    <property type="match status" value="1"/>
</dbReference>
<dbReference type="InterPro" id="IPR011053">
    <property type="entry name" value="Single_hybrid_motif"/>
</dbReference>
<dbReference type="PROSITE" id="PS00867">
    <property type="entry name" value="CPSASE_2"/>
    <property type="match status" value="1"/>
</dbReference>
<evidence type="ECO:0000256" key="4">
    <source>
        <dbReference type="ARBA" id="ARBA00022840"/>
    </source>
</evidence>
<proteinExistence type="predicted"/>
<dbReference type="PANTHER" id="PTHR18866">
    <property type="entry name" value="CARBOXYLASE:PYRUVATE/ACETYL-COA/PROPIONYL-COA CARBOXYLASE"/>
    <property type="match status" value="1"/>
</dbReference>
<dbReference type="Gene3D" id="3.90.226.10">
    <property type="entry name" value="2-enoyl-CoA Hydratase, Chain A, domain 1"/>
    <property type="match status" value="2"/>
</dbReference>
<organism evidence="11 12">
    <name type="scientific">Acanthopleuribacter pedis</name>
    <dbReference type="NCBI Taxonomy" id="442870"/>
    <lineage>
        <taxon>Bacteria</taxon>
        <taxon>Pseudomonadati</taxon>
        <taxon>Acidobacteriota</taxon>
        <taxon>Holophagae</taxon>
        <taxon>Acanthopleuribacterales</taxon>
        <taxon>Acanthopleuribacteraceae</taxon>
        <taxon>Acanthopleuribacter</taxon>
    </lineage>
</organism>
<protein>
    <submittedName>
        <fullName evidence="11">Biotin/lipoyl-binding protein</fullName>
    </submittedName>
</protein>
<gene>
    <name evidence="11" type="ORF">J3U88_28260</name>
</gene>
<dbReference type="PROSITE" id="PS00188">
    <property type="entry name" value="BIOTIN"/>
    <property type="match status" value="1"/>
</dbReference>
<comment type="caution">
    <text evidence="11">The sequence shown here is derived from an EMBL/GenBank/DDBJ whole genome shotgun (WGS) entry which is preliminary data.</text>
</comment>
<dbReference type="Pfam" id="PF01039">
    <property type="entry name" value="Carboxyl_trans"/>
    <property type="match status" value="1"/>
</dbReference>
<dbReference type="GO" id="GO:0005524">
    <property type="term" value="F:ATP binding"/>
    <property type="evidence" value="ECO:0007669"/>
    <property type="project" value="UniProtKB-UniRule"/>
</dbReference>
<dbReference type="InterPro" id="IPR005479">
    <property type="entry name" value="CPAse_ATP-bd"/>
</dbReference>
<evidence type="ECO:0000256" key="6">
    <source>
        <dbReference type="PROSITE-ProRule" id="PRU00409"/>
    </source>
</evidence>
<sequence length="1859" mass="208645">MSIPVLQPGDRIAIVNRGESANRFLNALDDFNRERGTELRSIALYTRPDQHARFVQRADYSFCLGDALEPDLAASAGEGGPVLKSPYLQYERLREALVETKAKAVWVGWGFVAEHAEFSDLCRDMGICFIGPTGDAMRKLGDKIGSKHLAESAGVPVSPWSKGPVPDVKAAKAHGKKIGYPLVIKATAGGGGRGIRKVMSESEIKDAFESATSEAAKAFGDGTVFMEKMIIGARHLEIQVLADTHENVWAVGVRDCSVQRRNQKVIEEGPAPILTPEQDGHLREAARGIARASGYHNAGTAEFLFEQESGEFYFMEMNTRLQVEHPVTELTTGFDMVKGQIHVAMGGELEGESPVTVGHAIEVRLNAEDPYNQFAPSPGHIELFNPPGGPGIRVDSGIETFSEIPSSFDSMVAKIMAYGRTREEALARLTRAVRDTTVVIQNGTTNKSFLLELLNNPVVKNNSYHTAWLDRQMEEGAFGHHQNRQSALIAAGIEMYSAMLHEQRKEFFQTVSRGRPQRLPIAGNAEVEMKLNGQSYKLGIRLIEPKYYQIHHEGRFFTVKMVADTPYKSRLYYDQVKYDCLITPKQDDYQVEINGLSYLVEKDSGGIVKSNSPALLLKLLVQEGQEIKEGEPLLSLEAMKMEMVMLSPQSGTVRQLFVKAGDQVAAGDPLVSIETDKESSAIESTAEAVTFAYDSQPEQERDQHDQVMRECRGFLKGFDIHGDSFDSLVSRLKETVDALAQTDAGKNTLIEFLEDLYQLYRDIEFLFQKEVSLSETDISSPEQNFFIYLALLRSGQEHPVEDFNDCLKLVYSHYGVSLETPIDELEEVIIRLFSSHHYHDRKIKLLRTLHDAFSGSRAFTENDLLKNLVDKQIQKSRLAFRSLHNLLVDFFYSVFENASFTSVSQLSPAKLHEVIDQILGMPQGSKRGDLTQQLIFSPHALVKLLISRFGSAEPGQQGAVLELLMRRMHLEVSLNELQIFEENDRVFVLCAYAMDRNRVVSVGYGDDYANLDAVLAHAGKTVKQQRDANEIEIDLYFHSAETLNDEAYQAQIKAALATFPKVSLLTKIRFMISDSLSIPRCFMFVHDQSGYRERRSYRGLTENMGQRFYIDRLQGFHTERLPTEEHIYLFHCKARENDEDQRLIAFTEIREQPPEPGQDFVYPALHREFLRVLRALRQKQNQFGPKSSGSFYWNQIIIYIRPLLNVSRESLLAYLRFIISGYEHVHLEKVRIYCLLSQPHGDVANLQIEVNFPADVGIEFRYSPPSTPAIKPLSSRDLRHALARRRGLNYPYEVLELLTNGYFYKGEFEEFDMERGENGAWQAVSVKGRPPGQNRIGIVFGIITNYTPGHQEGMRRVIVLNDGNFGLCALSEPECRSILAAIELADKEKLPVEWFAVSSGAKISMENGTENLDWTARVLREIIHFTQKGGEINIIVDGINVGAQSYWNAEATMMMHTAGCLIMTPRGTMVLTGKGALDYAGSVSAEDNIGIGGMQRIMGPNGQAQYPAKNLLEACQILFRYYSFTYCQPNEAYPRVHLVEDAKDRDVTQAAYAFDLTPDFKQIGDIFSDATNPGKKKPFDMRQVMRNVADHGCRPLERWPLMAESDTALIWEVTLGGYCATMIGIQSFPIKRRTEVPNDGPDTWSGGTLFPLSSKKLARGINASSGRRPVVILANLSGFDGSPESLRRLQLEYGAEIGRAVVNFKGMILFVVLSRYHGGAYVVFSNVLNPGLKAVALEGTYASVIGGAPAAAVVFPRVVRKRALADPRITSLQKQLEVVEPSRRDALRREYQETFDEVYRAKQTEMANEFEEVHTVERAKQVGSLDDIIKPEQLRPFLVQKLAEEYETRHFLKGQDMEG</sequence>
<dbReference type="SUPFAM" id="SSF52096">
    <property type="entry name" value="ClpP/crotonase"/>
    <property type="match status" value="2"/>
</dbReference>
<dbReference type="PROSITE" id="PS50989">
    <property type="entry name" value="COA_CT_CTER"/>
    <property type="match status" value="1"/>
</dbReference>
<evidence type="ECO:0000256" key="5">
    <source>
        <dbReference type="ARBA" id="ARBA00023267"/>
    </source>
</evidence>
<dbReference type="PROSITE" id="PS50975">
    <property type="entry name" value="ATP_GRASP"/>
    <property type="match status" value="1"/>
</dbReference>
<dbReference type="PROSITE" id="PS00866">
    <property type="entry name" value="CPSASE_1"/>
    <property type="match status" value="1"/>
</dbReference>
<evidence type="ECO:0000259" key="7">
    <source>
        <dbReference type="PROSITE" id="PS50968"/>
    </source>
</evidence>
<dbReference type="Pfam" id="PF00364">
    <property type="entry name" value="Biotin_lipoyl"/>
    <property type="match status" value="1"/>
</dbReference>
<dbReference type="InterPro" id="IPR029045">
    <property type="entry name" value="ClpP/crotonase-like_dom_sf"/>
</dbReference>
<dbReference type="CDD" id="cd06850">
    <property type="entry name" value="biotinyl_domain"/>
    <property type="match status" value="1"/>
</dbReference>
<dbReference type="Pfam" id="PF02785">
    <property type="entry name" value="Biotin_carb_C"/>
    <property type="match status" value="1"/>
</dbReference>
<dbReference type="GO" id="GO:0046872">
    <property type="term" value="F:metal ion binding"/>
    <property type="evidence" value="ECO:0007669"/>
    <property type="project" value="InterPro"/>
</dbReference>
<feature type="domain" description="ATP-grasp" evidence="8">
    <location>
        <begin position="147"/>
        <end position="345"/>
    </location>
</feature>
<keyword evidence="12" id="KW-1185">Reference proteome</keyword>
<dbReference type="InterPro" id="IPR011763">
    <property type="entry name" value="COA_CT_C"/>
</dbReference>
<dbReference type="InterPro" id="IPR005481">
    <property type="entry name" value="BC-like_N"/>
</dbReference>
<dbReference type="Gene3D" id="3.30.470.20">
    <property type="entry name" value="ATP-grasp fold, B domain"/>
    <property type="match status" value="1"/>
</dbReference>
<keyword evidence="5" id="KW-0092">Biotin</keyword>
<accession>A0A8J7QNJ9</accession>
<dbReference type="PROSITE" id="PS50968">
    <property type="entry name" value="BIOTINYL_LIPOYL"/>
    <property type="match status" value="1"/>
</dbReference>
<keyword evidence="3 6" id="KW-0547">Nucleotide-binding</keyword>
<dbReference type="PANTHER" id="PTHR18866:SF33">
    <property type="entry name" value="METHYLCROTONOYL-COA CARBOXYLASE SUBUNIT ALPHA, MITOCHONDRIAL-RELATED"/>
    <property type="match status" value="1"/>
</dbReference>